<comment type="caution">
    <text evidence="2">The sequence shown here is derived from an EMBL/GenBank/DDBJ whole genome shotgun (WGS) entry which is preliminary data.</text>
</comment>
<proteinExistence type="predicted"/>
<feature type="region of interest" description="Disordered" evidence="1">
    <location>
        <begin position="1"/>
        <end position="84"/>
    </location>
</feature>
<feature type="compositionally biased region" description="Pro residues" evidence="1">
    <location>
        <begin position="51"/>
        <end position="60"/>
    </location>
</feature>
<gene>
    <name evidence="2" type="ORF">HanXRQr2_Chr12g0559001</name>
</gene>
<evidence type="ECO:0000256" key="1">
    <source>
        <dbReference type="SAM" id="MobiDB-lite"/>
    </source>
</evidence>
<evidence type="ECO:0000313" key="3">
    <source>
        <dbReference type="Proteomes" id="UP000215914"/>
    </source>
</evidence>
<dbReference type="AlphaFoldDB" id="A0A9K3MXJ5"/>
<feature type="compositionally biased region" description="Basic and acidic residues" evidence="1">
    <location>
        <begin position="1"/>
        <end position="10"/>
    </location>
</feature>
<dbReference type="EMBL" id="MNCJ02000327">
    <property type="protein sequence ID" value="KAF5779405.1"/>
    <property type="molecule type" value="Genomic_DNA"/>
</dbReference>
<sequence>MVEEMYQKESNEEEEGDHNQDQDLDEHNNINYNKTGPSSSSSSSAAAAQTPMPPLPPPPTYTTTSTATPARRPEFNDPENDPSILAINTQNCFSENQATTVITGNTFPAKHDHADVGSTMIRFGTATATATGDVSLTLGLRQAGNLPEKSSFSVRDFGGC</sequence>
<protein>
    <submittedName>
        <fullName evidence="2">Uncharacterized protein</fullName>
    </submittedName>
</protein>
<dbReference type="Proteomes" id="UP000215914">
    <property type="component" value="Unassembled WGS sequence"/>
</dbReference>
<keyword evidence="3" id="KW-1185">Reference proteome</keyword>
<name>A0A9K3MXJ5_HELAN</name>
<evidence type="ECO:0000313" key="2">
    <source>
        <dbReference type="EMBL" id="KAF5779405.1"/>
    </source>
</evidence>
<accession>A0A9K3MXJ5</accession>
<feature type="compositionally biased region" description="Low complexity" evidence="1">
    <location>
        <begin position="61"/>
        <end position="70"/>
    </location>
</feature>
<feature type="compositionally biased region" description="Low complexity" evidence="1">
    <location>
        <begin position="38"/>
        <end position="50"/>
    </location>
</feature>
<feature type="compositionally biased region" description="Basic and acidic residues" evidence="1">
    <location>
        <begin position="17"/>
        <end position="28"/>
    </location>
</feature>
<dbReference type="Gramene" id="mRNA:HanXRQr2_Chr12g0559001">
    <property type="protein sequence ID" value="CDS:HanXRQr2_Chr12g0559001.1"/>
    <property type="gene ID" value="HanXRQr2_Chr12g0559001"/>
</dbReference>
<organism evidence="2 3">
    <name type="scientific">Helianthus annuus</name>
    <name type="common">Common sunflower</name>
    <dbReference type="NCBI Taxonomy" id="4232"/>
    <lineage>
        <taxon>Eukaryota</taxon>
        <taxon>Viridiplantae</taxon>
        <taxon>Streptophyta</taxon>
        <taxon>Embryophyta</taxon>
        <taxon>Tracheophyta</taxon>
        <taxon>Spermatophyta</taxon>
        <taxon>Magnoliopsida</taxon>
        <taxon>eudicotyledons</taxon>
        <taxon>Gunneridae</taxon>
        <taxon>Pentapetalae</taxon>
        <taxon>asterids</taxon>
        <taxon>campanulids</taxon>
        <taxon>Asterales</taxon>
        <taxon>Asteraceae</taxon>
        <taxon>Asteroideae</taxon>
        <taxon>Heliantheae alliance</taxon>
        <taxon>Heliantheae</taxon>
        <taxon>Helianthus</taxon>
    </lineage>
</organism>
<reference evidence="2" key="2">
    <citation type="submission" date="2020-06" db="EMBL/GenBank/DDBJ databases">
        <title>Helianthus annuus Genome sequencing and assembly Release 2.</title>
        <authorList>
            <person name="Gouzy J."/>
            <person name="Langlade N."/>
            <person name="Munos S."/>
        </authorList>
    </citation>
    <scope>NUCLEOTIDE SEQUENCE</scope>
    <source>
        <tissue evidence="2">Leaves</tissue>
    </source>
</reference>
<reference evidence="2" key="1">
    <citation type="journal article" date="2017" name="Nature">
        <title>The sunflower genome provides insights into oil metabolism, flowering and Asterid evolution.</title>
        <authorList>
            <person name="Badouin H."/>
            <person name="Gouzy J."/>
            <person name="Grassa C.J."/>
            <person name="Murat F."/>
            <person name="Staton S.E."/>
            <person name="Cottret L."/>
            <person name="Lelandais-Briere C."/>
            <person name="Owens G.L."/>
            <person name="Carrere S."/>
            <person name="Mayjonade B."/>
            <person name="Legrand L."/>
            <person name="Gill N."/>
            <person name="Kane N.C."/>
            <person name="Bowers J.E."/>
            <person name="Hubner S."/>
            <person name="Bellec A."/>
            <person name="Berard A."/>
            <person name="Berges H."/>
            <person name="Blanchet N."/>
            <person name="Boniface M.C."/>
            <person name="Brunel D."/>
            <person name="Catrice O."/>
            <person name="Chaidir N."/>
            <person name="Claudel C."/>
            <person name="Donnadieu C."/>
            <person name="Faraut T."/>
            <person name="Fievet G."/>
            <person name="Helmstetter N."/>
            <person name="King M."/>
            <person name="Knapp S.J."/>
            <person name="Lai Z."/>
            <person name="Le Paslier M.C."/>
            <person name="Lippi Y."/>
            <person name="Lorenzon L."/>
            <person name="Mandel J.R."/>
            <person name="Marage G."/>
            <person name="Marchand G."/>
            <person name="Marquand E."/>
            <person name="Bret-Mestries E."/>
            <person name="Morien E."/>
            <person name="Nambeesan S."/>
            <person name="Nguyen T."/>
            <person name="Pegot-Espagnet P."/>
            <person name="Pouilly N."/>
            <person name="Raftis F."/>
            <person name="Sallet E."/>
            <person name="Schiex T."/>
            <person name="Thomas J."/>
            <person name="Vandecasteele C."/>
            <person name="Vares D."/>
            <person name="Vear F."/>
            <person name="Vautrin S."/>
            <person name="Crespi M."/>
            <person name="Mangin B."/>
            <person name="Burke J.M."/>
            <person name="Salse J."/>
            <person name="Munos S."/>
            <person name="Vincourt P."/>
            <person name="Rieseberg L.H."/>
            <person name="Langlade N.B."/>
        </authorList>
    </citation>
    <scope>NUCLEOTIDE SEQUENCE</scope>
    <source>
        <tissue evidence="2">Leaves</tissue>
    </source>
</reference>